<dbReference type="PROSITE" id="PS50112">
    <property type="entry name" value="PAS"/>
    <property type="match status" value="3"/>
</dbReference>
<evidence type="ECO:0000256" key="16">
    <source>
        <dbReference type="SAM" id="MobiDB-lite"/>
    </source>
</evidence>
<gene>
    <name evidence="19" type="ORF">SAMN04487779_1005123</name>
</gene>
<dbReference type="Pfam" id="PF13426">
    <property type="entry name" value="PAS_9"/>
    <property type="match status" value="1"/>
</dbReference>
<dbReference type="GO" id="GO:0009881">
    <property type="term" value="F:photoreceptor activity"/>
    <property type="evidence" value="ECO:0007669"/>
    <property type="project" value="UniProtKB-KW"/>
</dbReference>
<evidence type="ECO:0000256" key="2">
    <source>
        <dbReference type="ARBA" id="ARBA00012438"/>
    </source>
</evidence>
<dbReference type="InterPro" id="IPR003018">
    <property type="entry name" value="GAF"/>
</dbReference>
<accession>A0A1G6SRJ1</accession>
<evidence type="ECO:0000256" key="12">
    <source>
        <dbReference type="ARBA" id="ARBA00022840"/>
    </source>
</evidence>
<comment type="catalytic activity">
    <reaction evidence="1">
        <text>ATP + protein L-histidine = ADP + protein N-phospho-L-histidine.</text>
        <dbReference type="EC" id="2.7.13.3"/>
    </reaction>
</comment>
<evidence type="ECO:0000259" key="17">
    <source>
        <dbReference type="PROSITE" id="PS50112"/>
    </source>
</evidence>
<dbReference type="Pfam" id="PF00989">
    <property type="entry name" value="PAS"/>
    <property type="match status" value="1"/>
</dbReference>
<feature type="region of interest" description="Disordered" evidence="16">
    <location>
        <begin position="1"/>
        <end position="21"/>
    </location>
</feature>
<dbReference type="GO" id="GO:0005524">
    <property type="term" value="F:ATP binding"/>
    <property type="evidence" value="ECO:0007669"/>
    <property type="project" value="UniProtKB-KW"/>
</dbReference>
<dbReference type="InterPro" id="IPR013767">
    <property type="entry name" value="PAS_fold"/>
</dbReference>
<dbReference type="Pfam" id="PF01590">
    <property type="entry name" value="GAF"/>
    <property type="match status" value="1"/>
</dbReference>
<keyword evidence="14" id="KW-0843">Virulence</keyword>
<dbReference type="Gene3D" id="3.30.450.40">
    <property type="match status" value="1"/>
</dbReference>
<keyword evidence="10" id="KW-0547">Nucleotide-binding</keyword>
<dbReference type="PANTHER" id="PTHR41523:SF8">
    <property type="entry name" value="ETHYLENE RESPONSE SENSOR PROTEIN"/>
    <property type="match status" value="1"/>
</dbReference>
<keyword evidence="20" id="KW-1185">Reference proteome</keyword>
<proteinExistence type="predicted"/>
<evidence type="ECO:0000256" key="15">
    <source>
        <dbReference type="ARBA" id="ARBA00023170"/>
    </source>
</evidence>
<dbReference type="InterPro" id="IPR029016">
    <property type="entry name" value="GAF-like_dom_sf"/>
</dbReference>
<dbReference type="EC" id="2.7.13.3" evidence="2"/>
<dbReference type="SUPFAM" id="SSF55874">
    <property type="entry name" value="ATPase domain of HSP90 chaperone/DNA topoisomerase II/histidine kinase"/>
    <property type="match status" value="1"/>
</dbReference>
<dbReference type="InterPro" id="IPR013655">
    <property type="entry name" value="PAS_fold_3"/>
</dbReference>
<evidence type="ECO:0000256" key="1">
    <source>
        <dbReference type="ARBA" id="ARBA00000085"/>
    </source>
</evidence>
<evidence type="ECO:0000256" key="11">
    <source>
        <dbReference type="ARBA" id="ARBA00022777"/>
    </source>
</evidence>
<dbReference type="AlphaFoldDB" id="A0A1G6SRJ1"/>
<keyword evidence="8" id="KW-0808">Transferase</keyword>
<dbReference type="GO" id="GO:0006355">
    <property type="term" value="P:regulation of DNA-templated transcription"/>
    <property type="evidence" value="ECO:0007669"/>
    <property type="project" value="InterPro"/>
</dbReference>
<dbReference type="InterPro" id="IPR036890">
    <property type="entry name" value="HATPase_C_sf"/>
</dbReference>
<evidence type="ECO:0000256" key="7">
    <source>
        <dbReference type="ARBA" id="ARBA00022643"/>
    </source>
</evidence>
<keyword evidence="15" id="KW-0675">Receptor</keyword>
<organism evidence="19 20">
    <name type="scientific">Belnapia rosea</name>
    <dbReference type="NCBI Taxonomy" id="938405"/>
    <lineage>
        <taxon>Bacteria</taxon>
        <taxon>Pseudomonadati</taxon>
        <taxon>Pseudomonadota</taxon>
        <taxon>Alphaproteobacteria</taxon>
        <taxon>Acetobacterales</taxon>
        <taxon>Roseomonadaceae</taxon>
        <taxon>Belnapia</taxon>
    </lineage>
</organism>
<evidence type="ECO:0000259" key="18">
    <source>
        <dbReference type="PROSITE" id="PS50113"/>
    </source>
</evidence>
<evidence type="ECO:0000256" key="10">
    <source>
        <dbReference type="ARBA" id="ARBA00022741"/>
    </source>
</evidence>
<dbReference type="SMART" id="SM00086">
    <property type="entry name" value="PAC"/>
    <property type="match status" value="2"/>
</dbReference>
<keyword evidence="11" id="KW-0418">Kinase</keyword>
<feature type="domain" description="PAS" evidence="17">
    <location>
        <begin position="457"/>
        <end position="528"/>
    </location>
</feature>
<dbReference type="EMBL" id="FMZX01000005">
    <property type="protein sequence ID" value="SDD19251.1"/>
    <property type="molecule type" value="Genomic_DNA"/>
</dbReference>
<sequence length="785" mass="85177">MNAPTTDGTNRRPPTGSDGRPIDAAEAEAARLSMLRRYAILDTPAEAAFDRLAMLACDLLGTPMAMVSLIDETRQWFKARIGTDLREVPRELAFCDHTIRGGPDEVLVVPDLKADPRFASNPLVAGDPCLRFYAGAPLVGPGGEVLGTVSVLSSEPRPEGLSGTETRGLRNLAAMATDELELRLQSRLSREAAVRAEAARAAEERLRRAQEAAGVVAFEIAGRGRTVVGVAPRGGRLRQILGLSPGALLSLRHVLAVMHPEDRPALVAEARRLTAAGGEFRLEFRIRSGLWLQTRGKVEASRGEDRMPVWRVSGAVHDITERKEMELALREAELRQRTLFEAAPFGVIVIDPATHRILDVNGRVCAEYGYTREELLRLSIADIDALGDSEAIRVRGRMHAIRPGTQEVEARHRTKSGEIRDVLVRAQGVVLGGRDVTYGAHIDITARKAAEAALRESEAEFRAAFEQASVPMSEVDCATGCLLRVNAAYARLVGRPVEEIVGRPFSDFVHPDDRAEDLEEFQRVCRGEAPGHEVAKRYVRPDGSVRWTELTSAPVCDDAGRIVRTVAIVQDVTERRAAEERQALLVREVDHRAKNVLAVVQAALRLTPKGDTEAYAKAVEGRVMALARAHTLLAAGRWTGARLRVLLESELAAFLSVTETSAGGGQRAELHGPDILLPPTSAQALSIALHELATNAIKHGALSAPGGRISVSWRIAGETDRGTLWLRWSEAGGPPVAGQPERRGFGSRVIEATIRDQLGGTVRAAWEPGGLIYDLTMPLGHKRGE</sequence>
<dbReference type="InterPro" id="IPR000014">
    <property type="entry name" value="PAS"/>
</dbReference>
<keyword evidence="5" id="KW-0716">Sensory transduction</keyword>
<evidence type="ECO:0000256" key="3">
    <source>
        <dbReference type="ARBA" id="ARBA00022543"/>
    </source>
</evidence>
<name>A0A1G6SRJ1_9PROT</name>
<keyword evidence="9" id="KW-0677">Repeat</keyword>
<dbReference type="Proteomes" id="UP000198925">
    <property type="component" value="Unassembled WGS sequence"/>
</dbReference>
<dbReference type="NCBIfam" id="TIGR00229">
    <property type="entry name" value="sensory_box"/>
    <property type="match status" value="2"/>
</dbReference>
<evidence type="ECO:0000313" key="20">
    <source>
        <dbReference type="Proteomes" id="UP000198925"/>
    </source>
</evidence>
<dbReference type="Pfam" id="PF07536">
    <property type="entry name" value="HWE_HK"/>
    <property type="match status" value="1"/>
</dbReference>
<dbReference type="Pfam" id="PF08447">
    <property type="entry name" value="PAS_3"/>
    <property type="match status" value="1"/>
</dbReference>
<dbReference type="PROSITE" id="PS50113">
    <property type="entry name" value="PAC"/>
    <property type="match status" value="1"/>
</dbReference>
<keyword evidence="13" id="KW-0157">Chromophore</keyword>
<dbReference type="Gene3D" id="3.30.565.10">
    <property type="entry name" value="Histidine kinase-like ATPase, C-terminal domain"/>
    <property type="match status" value="1"/>
</dbReference>
<dbReference type="InterPro" id="IPR035965">
    <property type="entry name" value="PAS-like_dom_sf"/>
</dbReference>
<evidence type="ECO:0000256" key="9">
    <source>
        <dbReference type="ARBA" id="ARBA00022737"/>
    </source>
</evidence>
<dbReference type="STRING" id="938405.SAMN02927895_02439"/>
<dbReference type="SMART" id="SM00091">
    <property type="entry name" value="PAS"/>
    <property type="match status" value="3"/>
</dbReference>
<evidence type="ECO:0000256" key="4">
    <source>
        <dbReference type="ARBA" id="ARBA00022553"/>
    </source>
</evidence>
<evidence type="ECO:0000256" key="14">
    <source>
        <dbReference type="ARBA" id="ARBA00023026"/>
    </source>
</evidence>
<keyword evidence="4" id="KW-0597">Phosphoprotein</keyword>
<dbReference type="RefSeq" id="WP_176849538.1">
    <property type="nucleotide sequence ID" value="NZ_FMZX01000005.1"/>
</dbReference>
<feature type="domain" description="PAS" evidence="17">
    <location>
        <begin position="332"/>
        <end position="376"/>
    </location>
</feature>
<evidence type="ECO:0000256" key="6">
    <source>
        <dbReference type="ARBA" id="ARBA00022630"/>
    </source>
</evidence>
<dbReference type="CDD" id="cd00130">
    <property type="entry name" value="PAS"/>
    <property type="match status" value="3"/>
</dbReference>
<dbReference type="Gene3D" id="3.30.450.20">
    <property type="entry name" value="PAS domain"/>
    <property type="match status" value="3"/>
</dbReference>
<feature type="domain" description="PAC" evidence="18">
    <location>
        <begin position="532"/>
        <end position="584"/>
    </location>
</feature>
<dbReference type="InterPro" id="IPR000700">
    <property type="entry name" value="PAS-assoc_C"/>
</dbReference>
<protein>
    <recommendedName>
        <fullName evidence="2">histidine kinase</fullName>
        <ecNumber evidence="2">2.7.13.3</ecNumber>
    </recommendedName>
</protein>
<evidence type="ECO:0000313" key="19">
    <source>
        <dbReference type="EMBL" id="SDD19251.1"/>
    </source>
</evidence>
<feature type="domain" description="PAS" evidence="17">
    <location>
        <begin position="202"/>
        <end position="277"/>
    </location>
</feature>
<dbReference type="InterPro" id="IPR001610">
    <property type="entry name" value="PAC"/>
</dbReference>
<dbReference type="PANTHER" id="PTHR41523">
    <property type="entry name" value="TWO-COMPONENT SYSTEM SENSOR PROTEIN"/>
    <property type="match status" value="1"/>
</dbReference>
<dbReference type="InterPro" id="IPR011102">
    <property type="entry name" value="Sig_transdc_His_kinase_HWE"/>
</dbReference>
<evidence type="ECO:0000256" key="13">
    <source>
        <dbReference type="ARBA" id="ARBA00022991"/>
    </source>
</evidence>
<dbReference type="SUPFAM" id="SSF55781">
    <property type="entry name" value="GAF domain-like"/>
    <property type="match status" value="1"/>
</dbReference>
<dbReference type="SMART" id="SM00065">
    <property type="entry name" value="GAF"/>
    <property type="match status" value="1"/>
</dbReference>
<evidence type="ECO:0000256" key="5">
    <source>
        <dbReference type="ARBA" id="ARBA00022606"/>
    </source>
</evidence>
<keyword evidence="7" id="KW-0288">FMN</keyword>
<evidence type="ECO:0000256" key="8">
    <source>
        <dbReference type="ARBA" id="ARBA00022679"/>
    </source>
</evidence>
<keyword evidence="6" id="KW-0285">Flavoprotein</keyword>
<keyword evidence="3" id="KW-0600">Photoreceptor protein</keyword>
<dbReference type="GO" id="GO:0004673">
    <property type="term" value="F:protein histidine kinase activity"/>
    <property type="evidence" value="ECO:0007669"/>
    <property type="project" value="UniProtKB-EC"/>
</dbReference>
<reference evidence="19 20" key="1">
    <citation type="submission" date="2016-10" db="EMBL/GenBank/DDBJ databases">
        <authorList>
            <person name="de Groot N.N."/>
        </authorList>
    </citation>
    <scope>NUCLEOTIDE SEQUENCE [LARGE SCALE GENOMIC DNA]</scope>
    <source>
        <strain evidence="19 20">CPCC 100156</strain>
    </source>
</reference>
<dbReference type="SMART" id="SM00911">
    <property type="entry name" value="HWE_HK"/>
    <property type="match status" value="1"/>
</dbReference>
<keyword evidence="12" id="KW-0067">ATP-binding</keyword>
<dbReference type="SUPFAM" id="SSF55785">
    <property type="entry name" value="PYP-like sensor domain (PAS domain)"/>
    <property type="match status" value="3"/>
</dbReference>